<dbReference type="Proteomes" id="UP000612329">
    <property type="component" value="Unassembled WGS sequence"/>
</dbReference>
<dbReference type="GO" id="GO:0030246">
    <property type="term" value="F:carbohydrate binding"/>
    <property type="evidence" value="ECO:0007669"/>
    <property type="project" value="InterPro"/>
</dbReference>
<protein>
    <submittedName>
        <fullName evidence="4">LACX protein</fullName>
    </submittedName>
</protein>
<dbReference type="InterPro" id="IPR008183">
    <property type="entry name" value="Aldose_1/G6P_1-epimerase"/>
</dbReference>
<dbReference type="Gene3D" id="2.70.98.10">
    <property type="match status" value="1"/>
</dbReference>
<evidence type="ECO:0000256" key="3">
    <source>
        <dbReference type="ARBA" id="ARBA00022837"/>
    </source>
</evidence>
<evidence type="ECO:0000313" key="5">
    <source>
        <dbReference type="Proteomes" id="UP000612329"/>
    </source>
</evidence>
<reference evidence="4" key="1">
    <citation type="journal article" date="2014" name="Int. J. Syst. Evol. Microbiol.">
        <title>Complete genome sequence of Corynebacterium casei LMG S-19264T (=DSM 44701T), isolated from a smear-ripened cheese.</title>
        <authorList>
            <consortium name="US DOE Joint Genome Institute (JGI-PGF)"/>
            <person name="Walter F."/>
            <person name="Albersmeier A."/>
            <person name="Kalinowski J."/>
            <person name="Ruckert C."/>
        </authorList>
    </citation>
    <scope>NUCLEOTIDE SEQUENCE</scope>
    <source>
        <strain evidence="4">JCM 12862</strain>
    </source>
</reference>
<sequence>MLDTKVQERNFENTVKSCVLEEKQSYTITNGILTVSILTKGAELSSLKTKTMEYLWQANPEYWPRHAPILFPIVGPLKDGEYIYKNKKYPMAQHGFARDYDFKVIEKHKNSIVLEQRANDETKKIYPFNYILQVHYTLENKQLKVEYVVKNPSSDVMCFSIGAHPAFNCPFEAGQKRSDYQLVFDKKLSPKAKKKEGPFFVEKYMQVFDEPGILELPDGRFDDHVICFDPNPFSKVTFVHKPTGKKYLSVTFKNCPYLGIWSAGDSPFVCIEPWHGIADNVNHDKDFTKKEGIIKLEPKKTFTFRFTVEVY</sequence>
<dbReference type="GO" id="GO:0005975">
    <property type="term" value="P:carbohydrate metabolic process"/>
    <property type="evidence" value="ECO:0007669"/>
    <property type="project" value="InterPro"/>
</dbReference>
<evidence type="ECO:0000256" key="2">
    <source>
        <dbReference type="ARBA" id="ARBA00011245"/>
    </source>
</evidence>
<dbReference type="InterPro" id="IPR014718">
    <property type="entry name" value="GH-type_carb-bd"/>
</dbReference>
<name>A0A8J3BIF3_9FLAO</name>
<gene>
    <name evidence="4" type="ORF">GCM10007962_01180</name>
</gene>
<evidence type="ECO:0000313" key="4">
    <source>
        <dbReference type="EMBL" id="GGK10820.1"/>
    </source>
</evidence>
<accession>A0A8J3BIF3</accession>
<evidence type="ECO:0000256" key="1">
    <source>
        <dbReference type="ARBA" id="ARBA00001913"/>
    </source>
</evidence>
<proteinExistence type="predicted"/>
<dbReference type="InterPro" id="IPR037481">
    <property type="entry name" value="LacX"/>
</dbReference>
<dbReference type="GO" id="GO:0016853">
    <property type="term" value="F:isomerase activity"/>
    <property type="evidence" value="ECO:0007669"/>
    <property type="project" value="InterPro"/>
</dbReference>
<reference evidence="4" key="2">
    <citation type="submission" date="2020-09" db="EMBL/GenBank/DDBJ databases">
        <authorList>
            <person name="Sun Q."/>
            <person name="Ohkuma M."/>
        </authorList>
    </citation>
    <scope>NUCLEOTIDE SEQUENCE</scope>
    <source>
        <strain evidence="4">JCM 12862</strain>
    </source>
</reference>
<keyword evidence="5" id="KW-1185">Reference proteome</keyword>
<dbReference type="CDD" id="cd09024">
    <property type="entry name" value="Aldose_epim_lacX"/>
    <property type="match status" value="1"/>
</dbReference>
<comment type="cofactor">
    <cofactor evidence="1">
        <name>Ca(2+)</name>
        <dbReference type="ChEBI" id="CHEBI:29108"/>
    </cofactor>
</comment>
<dbReference type="SUPFAM" id="SSF74650">
    <property type="entry name" value="Galactose mutarotase-like"/>
    <property type="match status" value="1"/>
</dbReference>
<dbReference type="PANTHER" id="PTHR11122">
    <property type="entry name" value="APOSPORY-ASSOCIATED PROTEIN C-RELATED"/>
    <property type="match status" value="1"/>
</dbReference>
<comment type="subunit">
    <text evidence="2">Monomer.</text>
</comment>
<comment type="caution">
    <text evidence="4">The sequence shown here is derived from an EMBL/GenBank/DDBJ whole genome shotgun (WGS) entry which is preliminary data.</text>
</comment>
<dbReference type="AlphaFoldDB" id="A0A8J3BIF3"/>
<dbReference type="PANTHER" id="PTHR11122:SF13">
    <property type="entry name" value="GLUCOSE-6-PHOSPHATE 1-EPIMERASE"/>
    <property type="match status" value="1"/>
</dbReference>
<dbReference type="InterPro" id="IPR011013">
    <property type="entry name" value="Gal_mutarotase_sf_dom"/>
</dbReference>
<organism evidence="4 5">
    <name type="scientific">Yeosuana aromativorans</name>
    <dbReference type="NCBI Taxonomy" id="288019"/>
    <lineage>
        <taxon>Bacteria</taxon>
        <taxon>Pseudomonadati</taxon>
        <taxon>Bacteroidota</taxon>
        <taxon>Flavobacteriia</taxon>
        <taxon>Flavobacteriales</taxon>
        <taxon>Flavobacteriaceae</taxon>
        <taxon>Yeosuana</taxon>
    </lineage>
</organism>
<dbReference type="Pfam" id="PF01263">
    <property type="entry name" value="Aldose_epim"/>
    <property type="match status" value="1"/>
</dbReference>
<keyword evidence="3" id="KW-0106">Calcium</keyword>
<dbReference type="EMBL" id="BMNR01000001">
    <property type="protein sequence ID" value="GGK10820.1"/>
    <property type="molecule type" value="Genomic_DNA"/>
</dbReference>